<dbReference type="Pfam" id="PF00805">
    <property type="entry name" value="Pentapeptide"/>
    <property type="match status" value="2"/>
</dbReference>
<dbReference type="AlphaFoldDB" id="A0A9W6I0B8"/>
<dbReference type="SUPFAM" id="SSF141571">
    <property type="entry name" value="Pentapeptide repeat-like"/>
    <property type="match status" value="1"/>
</dbReference>
<dbReference type="PANTHER" id="PTHR14136:SF17">
    <property type="entry name" value="BTB_POZ DOMAIN-CONTAINING PROTEIN KCTD9"/>
    <property type="match status" value="1"/>
</dbReference>
<dbReference type="InterPro" id="IPR001646">
    <property type="entry name" value="5peptide_repeat"/>
</dbReference>
<sequence length="378" mass="41616">MRHPCNNLTLLNCEYNGLTDSYDEQSPDLYRWTVPNSRPQRRVTRTFRNLSRRSPAPKNSEPPPAPPRPRAASWIGRLLRRRPPVDRPAHAELDALTAKERQELWDAHRQRPFQAITSLITSAGVLLGVAFTAYGLSYTAQTLSAAQEGQLTDRYTKAVEQLASEAVDVRLGAIYALQRLATDSPRDRITIRNLLAAFVRNHDLCSPKPPPKQCGTKTKHLGTVRITTDVYAALTIAQTLTTSKDEFLDLSETRFPHADLNFVDLTRANLLDADLTSASLVDARLTRAHLSVADLTHAYLRNADLRDANLVNADLIDVDLEKANLTKADLFLANLTGANLSGANLTGANLSGANLTDVTGMTADEIRKAAITDATTKF</sequence>
<accession>A0A9W6I0B8</accession>
<proteinExistence type="predicted"/>
<comment type="caution">
    <text evidence="2">The sequence shown here is derived from an EMBL/GenBank/DDBJ whole genome shotgun (WGS) entry which is preliminary data.</text>
</comment>
<dbReference type="InterPro" id="IPR051082">
    <property type="entry name" value="Pentapeptide-BTB/POZ_domain"/>
</dbReference>
<evidence type="ECO:0000313" key="3">
    <source>
        <dbReference type="Proteomes" id="UP001143474"/>
    </source>
</evidence>
<reference evidence="2" key="2">
    <citation type="submission" date="2023-01" db="EMBL/GenBank/DDBJ databases">
        <authorList>
            <person name="Sun Q."/>
            <person name="Evtushenko L."/>
        </authorList>
    </citation>
    <scope>NUCLEOTIDE SEQUENCE</scope>
    <source>
        <strain evidence="2">VKM Ac-2007</strain>
    </source>
</reference>
<protein>
    <recommendedName>
        <fullName evidence="4">Pentapeptide repeat-containing protein</fullName>
    </recommendedName>
</protein>
<reference evidence="2" key="1">
    <citation type="journal article" date="2014" name="Int. J. Syst. Evol. Microbiol.">
        <title>Complete genome sequence of Corynebacterium casei LMG S-19264T (=DSM 44701T), isolated from a smear-ripened cheese.</title>
        <authorList>
            <consortium name="US DOE Joint Genome Institute (JGI-PGF)"/>
            <person name="Walter F."/>
            <person name="Albersmeier A."/>
            <person name="Kalinowski J."/>
            <person name="Ruckert C."/>
        </authorList>
    </citation>
    <scope>NUCLEOTIDE SEQUENCE</scope>
    <source>
        <strain evidence="2">VKM Ac-2007</strain>
    </source>
</reference>
<dbReference type="Gene3D" id="2.160.20.80">
    <property type="entry name" value="E3 ubiquitin-protein ligase SopA"/>
    <property type="match status" value="1"/>
</dbReference>
<dbReference type="PANTHER" id="PTHR14136">
    <property type="entry name" value="BTB_POZ DOMAIN-CONTAINING PROTEIN KCTD9"/>
    <property type="match status" value="1"/>
</dbReference>
<evidence type="ECO:0000256" key="1">
    <source>
        <dbReference type="SAM" id="MobiDB-lite"/>
    </source>
</evidence>
<name>A0A9W6I0B8_9ACTN</name>
<feature type="region of interest" description="Disordered" evidence="1">
    <location>
        <begin position="45"/>
        <end position="69"/>
    </location>
</feature>
<evidence type="ECO:0000313" key="2">
    <source>
        <dbReference type="EMBL" id="GLK08689.1"/>
    </source>
</evidence>
<dbReference type="Proteomes" id="UP001143474">
    <property type="component" value="Unassembled WGS sequence"/>
</dbReference>
<feature type="compositionally biased region" description="Pro residues" evidence="1">
    <location>
        <begin position="60"/>
        <end position="69"/>
    </location>
</feature>
<gene>
    <name evidence="2" type="ORF">GCM10017600_20940</name>
</gene>
<organism evidence="2 3">
    <name type="scientific">Streptosporangium carneum</name>
    <dbReference type="NCBI Taxonomy" id="47481"/>
    <lineage>
        <taxon>Bacteria</taxon>
        <taxon>Bacillati</taxon>
        <taxon>Actinomycetota</taxon>
        <taxon>Actinomycetes</taxon>
        <taxon>Streptosporangiales</taxon>
        <taxon>Streptosporangiaceae</taxon>
        <taxon>Streptosporangium</taxon>
    </lineage>
</organism>
<dbReference type="EMBL" id="BSEV01000003">
    <property type="protein sequence ID" value="GLK08689.1"/>
    <property type="molecule type" value="Genomic_DNA"/>
</dbReference>
<keyword evidence="3" id="KW-1185">Reference proteome</keyword>
<evidence type="ECO:0008006" key="4">
    <source>
        <dbReference type="Google" id="ProtNLM"/>
    </source>
</evidence>